<accession>A0ABW4LPQ6</accession>
<dbReference type="Proteomes" id="UP001597214">
    <property type="component" value="Unassembled WGS sequence"/>
</dbReference>
<protein>
    <submittedName>
        <fullName evidence="1">Uncharacterized protein</fullName>
    </submittedName>
</protein>
<dbReference type="RefSeq" id="WP_377928031.1">
    <property type="nucleotide sequence ID" value="NZ_JBHUEM010000012.1"/>
</dbReference>
<keyword evidence="2" id="KW-1185">Reference proteome</keyword>
<evidence type="ECO:0000313" key="1">
    <source>
        <dbReference type="EMBL" id="MFD1736851.1"/>
    </source>
</evidence>
<reference evidence="2" key="1">
    <citation type="journal article" date="2019" name="Int. J. Syst. Evol. Microbiol.">
        <title>The Global Catalogue of Microorganisms (GCM) 10K type strain sequencing project: providing services to taxonomists for standard genome sequencing and annotation.</title>
        <authorList>
            <consortium name="The Broad Institute Genomics Platform"/>
            <consortium name="The Broad Institute Genome Sequencing Center for Infectious Disease"/>
            <person name="Wu L."/>
            <person name="Ma J."/>
        </authorList>
    </citation>
    <scope>NUCLEOTIDE SEQUENCE [LARGE SCALE GENOMIC DNA]</scope>
    <source>
        <strain evidence="2">CCUG 49339</strain>
    </source>
</reference>
<gene>
    <name evidence="1" type="ORF">ACFSCX_09765</name>
</gene>
<evidence type="ECO:0000313" key="2">
    <source>
        <dbReference type="Proteomes" id="UP001597214"/>
    </source>
</evidence>
<dbReference type="EMBL" id="JBHUEM010000012">
    <property type="protein sequence ID" value="MFD1736851.1"/>
    <property type="molecule type" value="Genomic_DNA"/>
</dbReference>
<sequence length="147" mass="17320">MANSNEGYLNVIGLEGDTREKAKLKVLIDNPSGKVNKEILLKIYNYIKEVYGTDKCSVLWWEWNEQPTPSIKIITIYNNIQFLQDLWERIAGNYLIFLPVQFDLKKFKQKEKDEEEFIGMCLIKYYHLIVKSPDGYEVLYLTLNNES</sequence>
<proteinExistence type="predicted"/>
<organism evidence="1 2">
    <name type="scientific">Bacillus salitolerans</name>
    <dbReference type="NCBI Taxonomy" id="1437434"/>
    <lineage>
        <taxon>Bacteria</taxon>
        <taxon>Bacillati</taxon>
        <taxon>Bacillota</taxon>
        <taxon>Bacilli</taxon>
        <taxon>Bacillales</taxon>
        <taxon>Bacillaceae</taxon>
        <taxon>Bacillus</taxon>
    </lineage>
</organism>
<name>A0ABW4LPQ6_9BACI</name>
<comment type="caution">
    <text evidence="1">The sequence shown here is derived from an EMBL/GenBank/DDBJ whole genome shotgun (WGS) entry which is preliminary data.</text>
</comment>